<keyword evidence="5" id="KW-0732">Signal</keyword>
<reference evidence="7 8" key="2">
    <citation type="submission" date="2024-08" db="EMBL/GenBank/DDBJ databases">
        <title>Phylogenomic analyses of a clade within the roseobacter group suggest taxonomic reassignments of species of the genera Aestuariivita, Citreicella, Loktanella, Nautella, Pelagibaca, Ruegeria, Thalassobius, Thiobacimonas and Tropicibacter, and the proposal o.</title>
        <authorList>
            <person name="Jeon C.O."/>
        </authorList>
    </citation>
    <scope>NUCLEOTIDE SEQUENCE [LARGE SCALE GENOMIC DNA]</scope>
    <source>
        <strain evidence="7 8">SS1-5</strain>
    </source>
</reference>
<dbReference type="InterPro" id="IPR006664">
    <property type="entry name" value="OMP_bac"/>
</dbReference>
<evidence type="ECO:0000256" key="5">
    <source>
        <dbReference type="SAM" id="SignalP"/>
    </source>
</evidence>
<proteinExistence type="predicted"/>
<dbReference type="PROSITE" id="PS51123">
    <property type="entry name" value="OMPA_2"/>
    <property type="match status" value="1"/>
</dbReference>
<sequence>MIRCYLGLIALLAGPGSAQTLDFPSNASLQITQGNPLDSYQMPIGIWENGTMPTATIEGELTVQAWRINAQSLTTLQLLRPLREQLRNDRFRVIFECQTEACGGFDFRFGVRTLPPPEMKINLGDFRFLAARRVVQGGTEYVSLFVSRTAQAGYVQVTVVRPPTAPDVDIARASSAPLRGNTTAPDSNFETKLDLNGHVVLDDLSFATGSSQLGEGPFASLQSLADYLTANPNRTVALVGHTDASGSLAGNIALSKRRAASVLERLVGQYGISRRQLEAEGMGYLAPIANNLTEDGRETNRRVEVIITSTEE</sequence>
<dbReference type="Gene3D" id="3.30.1330.60">
    <property type="entry name" value="OmpA-like domain"/>
    <property type="match status" value="1"/>
</dbReference>
<evidence type="ECO:0000256" key="1">
    <source>
        <dbReference type="ARBA" id="ARBA00004442"/>
    </source>
</evidence>
<dbReference type="GO" id="GO:0009279">
    <property type="term" value="C:cell outer membrane"/>
    <property type="evidence" value="ECO:0007669"/>
    <property type="project" value="UniProtKB-SubCell"/>
</dbReference>
<organism evidence="7 8">
    <name type="scientific">Yoonia rhodophyticola</name>
    <dbReference type="NCBI Taxonomy" id="3137370"/>
    <lineage>
        <taxon>Bacteria</taxon>
        <taxon>Pseudomonadati</taxon>
        <taxon>Pseudomonadota</taxon>
        <taxon>Alphaproteobacteria</taxon>
        <taxon>Rhodobacterales</taxon>
        <taxon>Paracoccaceae</taxon>
        <taxon>Yoonia</taxon>
    </lineage>
</organism>
<evidence type="ECO:0000256" key="3">
    <source>
        <dbReference type="ARBA" id="ARBA00023237"/>
    </source>
</evidence>
<feature type="signal peptide" evidence="5">
    <location>
        <begin position="1"/>
        <end position="20"/>
    </location>
</feature>
<dbReference type="Proteomes" id="UP001470809">
    <property type="component" value="Chromosome"/>
</dbReference>
<dbReference type="Pfam" id="PF00691">
    <property type="entry name" value="OmpA"/>
    <property type="match status" value="1"/>
</dbReference>
<name>A0AAN0MBK6_9RHOB</name>
<comment type="subcellular location">
    <subcellularLocation>
        <location evidence="1">Cell outer membrane</location>
    </subcellularLocation>
</comment>
<keyword evidence="3" id="KW-0998">Cell outer membrane</keyword>
<dbReference type="InterPro" id="IPR006665">
    <property type="entry name" value="OmpA-like"/>
</dbReference>
<evidence type="ECO:0000313" key="7">
    <source>
        <dbReference type="EMBL" id="WZU68676.2"/>
    </source>
</evidence>
<evidence type="ECO:0000313" key="8">
    <source>
        <dbReference type="Proteomes" id="UP001470809"/>
    </source>
</evidence>
<dbReference type="AlphaFoldDB" id="A0AAN0MBK6"/>
<evidence type="ECO:0000259" key="6">
    <source>
        <dbReference type="PROSITE" id="PS51123"/>
    </source>
</evidence>
<dbReference type="PANTHER" id="PTHR30329:SF21">
    <property type="entry name" value="LIPOPROTEIN YIAD-RELATED"/>
    <property type="match status" value="1"/>
</dbReference>
<dbReference type="KEGG" id="yrh:AABB31_07305"/>
<dbReference type="PANTHER" id="PTHR30329">
    <property type="entry name" value="STATOR ELEMENT OF FLAGELLAR MOTOR COMPLEX"/>
    <property type="match status" value="1"/>
</dbReference>
<dbReference type="CDD" id="cd07185">
    <property type="entry name" value="OmpA_C-like"/>
    <property type="match status" value="1"/>
</dbReference>
<keyword evidence="2 4" id="KW-0472">Membrane</keyword>
<feature type="chain" id="PRO_5047083411" evidence="5">
    <location>
        <begin position="21"/>
        <end position="312"/>
    </location>
</feature>
<gene>
    <name evidence="7" type="ORF">AABB31_07305</name>
</gene>
<evidence type="ECO:0000256" key="4">
    <source>
        <dbReference type="PROSITE-ProRule" id="PRU00473"/>
    </source>
</evidence>
<dbReference type="InterPro" id="IPR050330">
    <property type="entry name" value="Bact_OuterMem_StrucFunc"/>
</dbReference>
<protein>
    <submittedName>
        <fullName evidence="7">OmpA family protein</fullName>
    </submittedName>
</protein>
<dbReference type="InterPro" id="IPR036737">
    <property type="entry name" value="OmpA-like_sf"/>
</dbReference>
<dbReference type="RefSeq" id="WP_373635779.1">
    <property type="nucleotide sequence ID" value="NZ_CP151767.2"/>
</dbReference>
<dbReference type="EMBL" id="CP151767">
    <property type="protein sequence ID" value="WZU68676.2"/>
    <property type="molecule type" value="Genomic_DNA"/>
</dbReference>
<dbReference type="PRINTS" id="PR01021">
    <property type="entry name" value="OMPADOMAIN"/>
</dbReference>
<feature type="domain" description="OmpA-like" evidence="6">
    <location>
        <begin position="193"/>
        <end position="311"/>
    </location>
</feature>
<keyword evidence="8" id="KW-1185">Reference proteome</keyword>
<evidence type="ECO:0000256" key="2">
    <source>
        <dbReference type="ARBA" id="ARBA00023136"/>
    </source>
</evidence>
<dbReference type="SUPFAM" id="SSF103088">
    <property type="entry name" value="OmpA-like"/>
    <property type="match status" value="1"/>
</dbReference>
<accession>A0AAN0MBK6</accession>
<reference evidence="8" key="1">
    <citation type="submission" date="2024-04" db="EMBL/GenBank/DDBJ databases">
        <title>Phylogenomic analyses of a clade within the roseobacter group suggest taxonomic reassignments of species of the genera Aestuariivita, Citreicella, Loktanella, Nautella, Pelagibaca, Ruegeria, Thalassobius, Thiobacimonas and Tropicibacter, and the proposal o.</title>
        <authorList>
            <person name="Jeon C.O."/>
        </authorList>
    </citation>
    <scope>NUCLEOTIDE SEQUENCE [LARGE SCALE GENOMIC DNA]</scope>
    <source>
        <strain evidence="8">SS1-5</strain>
    </source>
</reference>